<evidence type="ECO:0000313" key="6">
    <source>
        <dbReference type="Proteomes" id="UP001501295"/>
    </source>
</evidence>
<dbReference type="InterPro" id="IPR018197">
    <property type="entry name" value="Glycerate_kinase_RE-like"/>
</dbReference>
<dbReference type="InterPro" id="IPR004381">
    <property type="entry name" value="Glycerate_kinase"/>
</dbReference>
<dbReference type="Gene3D" id="3.40.50.10350">
    <property type="entry name" value="Glycerate kinase, domain 1"/>
    <property type="match status" value="1"/>
</dbReference>
<comment type="similarity">
    <text evidence="1 4">Belongs to the glycerate kinase type-1 family.</text>
</comment>
<dbReference type="InterPro" id="IPR018193">
    <property type="entry name" value="Glyc_kinase_flavodox-like_fold"/>
</dbReference>
<dbReference type="Gene3D" id="3.90.1510.10">
    <property type="entry name" value="Glycerate kinase, domain 2"/>
    <property type="match status" value="1"/>
</dbReference>
<dbReference type="PANTHER" id="PTHR21599:SF0">
    <property type="entry name" value="GLYCERATE KINASE"/>
    <property type="match status" value="1"/>
</dbReference>
<dbReference type="EMBL" id="BAABLM010000002">
    <property type="protein sequence ID" value="GAA4672141.1"/>
    <property type="molecule type" value="Genomic_DNA"/>
</dbReference>
<dbReference type="Proteomes" id="UP001501295">
    <property type="component" value="Unassembled WGS sequence"/>
</dbReference>
<dbReference type="GO" id="GO:0016301">
    <property type="term" value="F:kinase activity"/>
    <property type="evidence" value="ECO:0007669"/>
    <property type="project" value="UniProtKB-KW"/>
</dbReference>
<accession>A0ABP8VU39</accession>
<reference evidence="6" key="1">
    <citation type="journal article" date="2019" name="Int. J. Syst. Evol. Microbiol.">
        <title>The Global Catalogue of Microorganisms (GCM) 10K type strain sequencing project: providing services to taxonomists for standard genome sequencing and annotation.</title>
        <authorList>
            <consortium name="The Broad Institute Genomics Platform"/>
            <consortium name="The Broad Institute Genome Sequencing Center for Infectious Disease"/>
            <person name="Wu L."/>
            <person name="Ma J."/>
        </authorList>
    </citation>
    <scope>NUCLEOTIDE SEQUENCE [LARGE SCALE GENOMIC DNA]</scope>
    <source>
        <strain evidence="6">JCM 18956</strain>
    </source>
</reference>
<keyword evidence="3 4" id="KW-0418">Kinase</keyword>
<dbReference type="SUPFAM" id="SSF110738">
    <property type="entry name" value="Glycerate kinase I"/>
    <property type="match status" value="1"/>
</dbReference>
<dbReference type="PIRSF" id="PIRSF006078">
    <property type="entry name" value="GlxK"/>
    <property type="match status" value="1"/>
</dbReference>
<keyword evidence="2 4" id="KW-0808">Transferase</keyword>
<gene>
    <name evidence="5" type="ORF">GCM10025780_15220</name>
</gene>
<protein>
    <submittedName>
        <fullName evidence="5">Glycerate kinase</fullName>
    </submittedName>
</protein>
<sequence length="376" mass="37699">MRILLAPDGFKGSLSAAEVATALAEGLADGPGPEHRLTLLPLADGGDGSVETAIAAGWSRRTARARDARGDHHEAPYAVSPDASTAVIEVAATCGLAALHGDLAPLTASTRGVGEVLLAAREGGARRIVLALGGSASTDGGTGILAALGVRFLDEDGREVPDGAKGLPRIRRVDATGLAEWEGVELIAATDVQSPLTGVGGAAEVFGPQKGLGPLDVERTDAALAALPVLLAQAGFDDPATAATIPGAGAAGGAGFACLMLGARIVSGADFFLDLVGFDALAADHDLVVTGEGSLDAQTAAGKLVQVVARRSGATPVVAVVGRSTLGPRDARALGLADVIALADRTSADSSRDPELTRRLLRAIGRDLSARPDPPR</sequence>
<proteinExistence type="inferred from homology"/>
<comment type="caution">
    <text evidence="5">The sequence shown here is derived from an EMBL/GenBank/DDBJ whole genome shotgun (WGS) entry which is preliminary data.</text>
</comment>
<evidence type="ECO:0000256" key="1">
    <source>
        <dbReference type="ARBA" id="ARBA00006284"/>
    </source>
</evidence>
<evidence type="ECO:0000256" key="2">
    <source>
        <dbReference type="ARBA" id="ARBA00022679"/>
    </source>
</evidence>
<dbReference type="PANTHER" id="PTHR21599">
    <property type="entry name" value="GLYCERATE KINASE"/>
    <property type="match status" value="1"/>
</dbReference>
<organism evidence="5 6">
    <name type="scientific">Frondihabitans cladoniiphilus</name>
    <dbReference type="NCBI Taxonomy" id="715785"/>
    <lineage>
        <taxon>Bacteria</taxon>
        <taxon>Bacillati</taxon>
        <taxon>Actinomycetota</taxon>
        <taxon>Actinomycetes</taxon>
        <taxon>Micrococcales</taxon>
        <taxon>Microbacteriaceae</taxon>
        <taxon>Frondihabitans</taxon>
    </lineage>
</organism>
<evidence type="ECO:0000256" key="4">
    <source>
        <dbReference type="PIRNR" id="PIRNR006078"/>
    </source>
</evidence>
<evidence type="ECO:0000313" key="5">
    <source>
        <dbReference type="EMBL" id="GAA4672141.1"/>
    </source>
</evidence>
<evidence type="ECO:0000256" key="3">
    <source>
        <dbReference type="ARBA" id="ARBA00022777"/>
    </source>
</evidence>
<dbReference type="InterPro" id="IPR036129">
    <property type="entry name" value="Glycerate_kinase_sf"/>
</dbReference>
<keyword evidence="6" id="KW-1185">Reference proteome</keyword>
<dbReference type="RefSeq" id="WP_345375027.1">
    <property type="nucleotide sequence ID" value="NZ_BAABLM010000002.1"/>
</dbReference>
<dbReference type="Pfam" id="PF02595">
    <property type="entry name" value="Gly_kinase"/>
    <property type="match status" value="1"/>
</dbReference>
<dbReference type="NCBIfam" id="TIGR00045">
    <property type="entry name" value="glycerate kinase"/>
    <property type="match status" value="1"/>
</dbReference>
<name>A0ABP8VU39_9MICO</name>